<proteinExistence type="inferred from homology"/>
<name>A0A6A5VPP4_9PLEO</name>
<evidence type="ECO:0000313" key="9">
    <source>
        <dbReference type="Proteomes" id="UP000800036"/>
    </source>
</evidence>
<comment type="similarity">
    <text evidence="2">Belongs to the glycosyl hydrolase 76 family.</text>
</comment>
<dbReference type="PANTHER" id="PTHR12145">
    <property type="entry name" value="MANNAN ENDO-1,6-ALPHA-MANNOSIDASE DCW1"/>
    <property type="match status" value="1"/>
</dbReference>
<evidence type="ECO:0000256" key="3">
    <source>
        <dbReference type="ARBA" id="ARBA00012350"/>
    </source>
</evidence>
<evidence type="ECO:0000313" key="8">
    <source>
        <dbReference type="EMBL" id="KAF1978915.1"/>
    </source>
</evidence>
<keyword evidence="6" id="KW-0325">Glycoprotein</keyword>
<dbReference type="GO" id="GO:0008496">
    <property type="term" value="F:mannan endo-1,6-alpha-mannosidase activity"/>
    <property type="evidence" value="ECO:0007669"/>
    <property type="project" value="UniProtKB-EC"/>
</dbReference>
<evidence type="ECO:0000256" key="1">
    <source>
        <dbReference type="ARBA" id="ARBA00001452"/>
    </source>
</evidence>
<keyword evidence="4" id="KW-0732">Signal</keyword>
<gene>
    <name evidence="8" type="ORF">BU23DRAFT_524547</name>
</gene>
<protein>
    <recommendedName>
        <fullName evidence="3">mannan endo-1,6-alpha-mannosidase</fullName>
        <ecNumber evidence="3">3.2.1.101</ecNumber>
    </recommendedName>
</protein>
<dbReference type="EC" id="3.2.1.101" evidence="3"/>
<dbReference type="InterPro" id="IPR008928">
    <property type="entry name" value="6-hairpin_glycosidase_sf"/>
</dbReference>
<reference evidence="8" key="1">
    <citation type="journal article" date="2020" name="Stud. Mycol.">
        <title>101 Dothideomycetes genomes: a test case for predicting lifestyles and emergence of pathogens.</title>
        <authorList>
            <person name="Haridas S."/>
            <person name="Albert R."/>
            <person name="Binder M."/>
            <person name="Bloem J."/>
            <person name="Labutti K."/>
            <person name="Salamov A."/>
            <person name="Andreopoulos B."/>
            <person name="Baker S."/>
            <person name="Barry K."/>
            <person name="Bills G."/>
            <person name="Bluhm B."/>
            <person name="Cannon C."/>
            <person name="Castanera R."/>
            <person name="Culley D."/>
            <person name="Daum C."/>
            <person name="Ezra D."/>
            <person name="Gonzalez J."/>
            <person name="Henrissat B."/>
            <person name="Kuo A."/>
            <person name="Liang C."/>
            <person name="Lipzen A."/>
            <person name="Lutzoni F."/>
            <person name="Magnuson J."/>
            <person name="Mondo S."/>
            <person name="Nolan M."/>
            <person name="Ohm R."/>
            <person name="Pangilinan J."/>
            <person name="Park H.-J."/>
            <person name="Ramirez L."/>
            <person name="Alfaro M."/>
            <person name="Sun H."/>
            <person name="Tritt A."/>
            <person name="Yoshinaga Y."/>
            <person name="Zwiers L.-H."/>
            <person name="Turgeon B."/>
            <person name="Goodwin S."/>
            <person name="Spatafora J."/>
            <person name="Crous P."/>
            <person name="Grigoriev I."/>
        </authorList>
    </citation>
    <scope>NUCLEOTIDE SEQUENCE</scope>
    <source>
        <strain evidence="8">CBS 107.79</strain>
    </source>
</reference>
<dbReference type="Pfam" id="PF03663">
    <property type="entry name" value="Glyco_hydro_76"/>
    <property type="match status" value="1"/>
</dbReference>
<sequence length="404" mass="43594">MRCSACIAVISTAYTAYAQTPLSTETLVQKAAQIAHQLRTTFPDSNLALVPQPFWWWQSGIVTNALLTYGFVTHDTQYLELTKNTLLSQATPANDFMTGFASGNDDQAWWALSALTGAENNVPEPADAPTFLSLAQNVFNEQKARWDTATCGGGMQFKVNPALGERGAGYKSTIANGLFFQLAARLGKFTGDAEALAWAEKSYDWVTSVGFIDGEFNVHDGVDDGTACKEVNQDMWSYNVGAFLYGAAVMSQQSGEAKWRERTQGLLGATKRNFVRDGELRETLCEGPEARQPCSLDQVSFKGILARWLGATAVVMPELKDDIAAVLEGAAEVAQSRWTVGMTAMEHYVALETVNAAVKVRGDAAPADGMIGADSSFSGPDSASRNLAKAPVKRSVAGRVVWEQ</sequence>
<dbReference type="InterPro" id="IPR005198">
    <property type="entry name" value="Glyco_hydro_76"/>
</dbReference>
<dbReference type="EMBL" id="ML976659">
    <property type="protein sequence ID" value="KAF1978915.1"/>
    <property type="molecule type" value="Genomic_DNA"/>
</dbReference>
<comment type="catalytic activity">
    <reaction evidence="1">
        <text>Random hydrolysis of (1-&gt;6)-alpha-D-mannosidic linkages in unbranched (1-&gt;6)-mannans.</text>
        <dbReference type="EC" id="3.2.1.101"/>
    </reaction>
</comment>
<evidence type="ECO:0000256" key="4">
    <source>
        <dbReference type="ARBA" id="ARBA00022729"/>
    </source>
</evidence>
<dbReference type="Gene3D" id="1.50.10.20">
    <property type="match status" value="1"/>
</dbReference>
<evidence type="ECO:0000256" key="5">
    <source>
        <dbReference type="ARBA" id="ARBA00022801"/>
    </source>
</evidence>
<accession>A0A6A5VPP4</accession>
<dbReference type="GO" id="GO:0016052">
    <property type="term" value="P:carbohydrate catabolic process"/>
    <property type="evidence" value="ECO:0007669"/>
    <property type="project" value="InterPro"/>
</dbReference>
<keyword evidence="7" id="KW-0326">Glycosidase</keyword>
<dbReference type="OrthoDB" id="4187847at2759"/>
<keyword evidence="9" id="KW-1185">Reference proteome</keyword>
<dbReference type="PANTHER" id="PTHR12145:SF38">
    <property type="entry name" value="MANNAN ENDO-1,6-ALPHA-MANNOSIDASE"/>
    <property type="match status" value="1"/>
</dbReference>
<evidence type="ECO:0000256" key="2">
    <source>
        <dbReference type="ARBA" id="ARBA00009699"/>
    </source>
</evidence>
<evidence type="ECO:0000256" key="6">
    <source>
        <dbReference type="ARBA" id="ARBA00023180"/>
    </source>
</evidence>
<dbReference type="GO" id="GO:0009272">
    <property type="term" value="P:fungal-type cell wall biogenesis"/>
    <property type="evidence" value="ECO:0007669"/>
    <property type="project" value="TreeGrafter"/>
</dbReference>
<keyword evidence="5 8" id="KW-0378">Hydrolase</keyword>
<dbReference type="SUPFAM" id="SSF48208">
    <property type="entry name" value="Six-hairpin glycosidases"/>
    <property type="match status" value="1"/>
</dbReference>
<organism evidence="8 9">
    <name type="scientific">Bimuria novae-zelandiae CBS 107.79</name>
    <dbReference type="NCBI Taxonomy" id="1447943"/>
    <lineage>
        <taxon>Eukaryota</taxon>
        <taxon>Fungi</taxon>
        <taxon>Dikarya</taxon>
        <taxon>Ascomycota</taxon>
        <taxon>Pezizomycotina</taxon>
        <taxon>Dothideomycetes</taxon>
        <taxon>Pleosporomycetidae</taxon>
        <taxon>Pleosporales</taxon>
        <taxon>Massarineae</taxon>
        <taxon>Didymosphaeriaceae</taxon>
        <taxon>Bimuria</taxon>
    </lineage>
</organism>
<dbReference type="Proteomes" id="UP000800036">
    <property type="component" value="Unassembled WGS sequence"/>
</dbReference>
<dbReference type="AlphaFoldDB" id="A0A6A5VPP4"/>
<dbReference type="InterPro" id="IPR014480">
    <property type="entry name" value="Mannan-1_6-alpha_mannosidase"/>
</dbReference>
<evidence type="ECO:0000256" key="7">
    <source>
        <dbReference type="ARBA" id="ARBA00023295"/>
    </source>
</evidence>